<feature type="region of interest" description="Disordered" evidence="2">
    <location>
        <begin position="197"/>
        <end position="241"/>
    </location>
</feature>
<gene>
    <name evidence="3" type="ORF">LCGC14_1516870</name>
</gene>
<feature type="coiled-coil region" evidence="1">
    <location>
        <begin position="4"/>
        <end position="38"/>
    </location>
</feature>
<sequence>MTKLTDVANEIEQLKTEVQRLQDTRQTVSTEIEELRVERDGLLIAAEIDGDKDAQARVDVIDADLIKKADLTRALDSELVRTDAHIAELQQSEQQLAEASGRAVAGKAMQVLDGMVNEFSAGLFEITKVSEQAMTLCNATQETLTSMGLDPGAMDYRRFRNAVSPRIVASLGRTSKLNLNASITAGARDWLAKAQRDAAKSVPVPNPDTDKKVVDTSDKSKAKKKAPAKAKTKKKAKEKVE</sequence>
<protein>
    <submittedName>
        <fullName evidence="3">Uncharacterized protein</fullName>
    </submittedName>
</protein>
<dbReference type="AlphaFoldDB" id="A0A0F9IZU8"/>
<evidence type="ECO:0000256" key="1">
    <source>
        <dbReference type="SAM" id="Coils"/>
    </source>
</evidence>
<evidence type="ECO:0000313" key="3">
    <source>
        <dbReference type="EMBL" id="KKM62914.1"/>
    </source>
</evidence>
<keyword evidence="1" id="KW-0175">Coiled coil</keyword>
<proteinExistence type="predicted"/>
<feature type="compositionally biased region" description="Basic residues" evidence="2">
    <location>
        <begin position="221"/>
        <end position="241"/>
    </location>
</feature>
<dbReference type="EMBL" id="LAZR01011203">
    <property type="protein sequence ID" value="KKM62914.1"/>
    <property type="molecule type" value="Genomic_DNA"/>
</dbReference>
<reference evidence="3" key="1">
    <citation type="journal article" date="2015" name="Nature">
        <title>Complex archaea that bridge the gap between prokaryotes and eukaryotes.</title>
        <authorList>
            <person name="Spang A."/>
            <person name="Saw J.H."/>
            <person name="Jorgensen S.L."/>
            <person name="Zaremba-Niedzwiedzka K."/>
            <person name="Martijn J."/>
            <person name="Lind A.E."/>
            <person name="van Eijk R."/>
            <person name="Schleper C."/>
            <person name="Guy L."/>
            <person name="Ettema T.J."/>
        </authorList>
    </citation>
    <scope>NUCLEOTIDE SEQUENCE</scope>
</reference>
<accession>A0A0F9IZU8</accession>
<comment type="caution">
    <text evidence="3">The sequence shown here is derived from an EMBL/GenBank/DDBJ whole genome shotgun (WGS) entry which is preliminary data.</text>
</comment>
<organism evidence="3">
    <name type="scientific">marine sediment metagenome</name>
    <dbReference type="NCBI Taxonomy" id="412755"/>
    <lineage>
        <taxon>unclassified sequences</taxon>
        <taxon>metagenomes</taxon>
        <taxon>ecological metagenomes</taxon>
    </lineage>
</organism>
<name>A0A0F9IZU8_9ZZZZ</name>
<evidence type="ECO:0000256" key="2">
    <source>
        <dbReference type="SAM" id="MobiDB-lite"/>
    </source>
</evidence>
<feature type="compositionally biased region" description="Basic and acidic residues" evidence="2">
    <location>
        <begin position="208"/>
        <end position="220"/>
    </location>
</feature>